<comment type="caution">
    <text evidence="1">The sequence shown here is derived from an EMBL/GenBank/DDBJ whole genome shotgun (WGS) entry which is preliminary data.</text>
</comment>
<keyword evidence="2" id="KW-1185">Reference proteome</keyword>
<organism evidence="1 2">
    <name type="scientific">Carnegiea gigantea</name>
    <dbReference type="NCBI Taxonomy" id="171969"/>
    <lineage>
        <taxon>Eukaryota</taxon>
        <taxon>Viridiplantae</taxon>
        <taxon>Streptophyta</taxon>
        <taxon>Embryophyta</taxon>
        <taxon>Tracheophyta</taxon>
        <taxon>Spermatophyta</taxon>
        <taxon>Magnoliopsida</taxon>
        <taxon>eudicotyledons</taxon>
        <taxon>Gunneridae</taxon>
        <taxon>Pentapetalae</taxon>
        <taxon>Caryophyllales</taxon>
        <taxon>Cactineae</taxon>
        <taxon>Cactaceae</taxon>
        <taxon>Cactoideae</taxon>
        <taxon>Echinocereeae</taxon>
        <taxon>Carnegiea</taxon>
    </lineage>
</organism>
<protein>
    <submittedName>
        <fullName evidence="1">Uncharacterized protein</fullName>
    </submittedName>
</protein>
<name>A0A9Q1KLI9_9CARY</name>
<sequence>MRSNLSWKFTVDLSVELWELPAKMTELGSSGSYLSWVWRQLNMPRAARYMVLGGLATLTGQVQEMDRMLASLLDKEKSTTSPCTDGHTEHCQGGFLDGTTGLSQGHEYTTKDVVRRHQAPMVVLGMPISPGVVRQRPVPMVVQTWALCDDVQYLWWYELGHYATMSSIYGGTNLGDVQHRPVPMVLEELPQLGITFAGCGGSWTCCGLPVGQPPELGGYTRRETPFEGAPWQGACPTGAYLLAAVGGLAKETCPLGMAVTRWRLVRAVTSGRLVCQDTAIHRDSSRNTSAAQGEDGQQFLLKRCASWDAPVGEKTRLFTC</sequence>
<gene>
    <name evidence="1" type="ORF">Cgig2_002843</name>
</gene>
<accession>A0A9Q1KLI9</accession>
<evidence type="ECO:0000313" key="2">
    <source>
        <dbReference type="Proteomes" id="UP001153076"/>
    </source>
</evidence>
<proteinExistence type="predicted"/>
<reference evidence="1" key="1">
    <citation type="submission" date="2022-04" db="EMBL/GenBank/DDBJ databases">
        <title>Carnegiea gigantea Genome sequencing and assembly v2.</title>
        <authorList>
            <person name="Copetti D."/>
            <person name="Sanderson M.J."/>
            <person name="Burquez A."/>
            <person name="Wojciechowski M.F."/>
        </authorList>
    </citation>
    <scope>NUCLEOTIDE SEQUENCE</scope>
    <source>
        <strain evidence="1">SGP5-SGP5p</strain>
        <tissue evidence="1">Aerial part</tissue>
    </source>
</reference>
<evidence type="ECO:0000313" key="1">
    <source>
        <dbReference type="EMBL" id="KAJ8446681.1"/>
    </source>
</evidence>
<dbReference type="Proteomes" id="UP001153076">
    <property type="component" value="Unassembled WGS sequence"/>
</dbReference>
<dbReference type="AlphaFoldDB" id="A0A9Q1KLI9"/>
<dbReference type="EMBL" id="JAKOGI010000051">
    <property type="protein sequence ID" value="KAJ8446681.1"/>
    <property type="molecule type" value="Genomic_DNA"/>
</dbReference>